<keyword evidence="5" id="KW-1185">Reference proteome</keyword>
<sequence length="508" mass="55081">MCQTTLSRRQLMRYGALVGATFPAAAIMADGWSLAAEAAPTGLAIPMQLELVTVTDTTATITWFTGDPGDLDEFGRPRPVQADGRVLIGTSPDPRTWVPIAASGRTAYHYIEIRNLRPRTTYYWRAESGGLPALPGLPTPTELTSGPAPATFTTLTPPPGREIARVAWLNDLHFGEQVAGLAYSDSSLPGGGVPAGFPVDPDHPYWRFMGRGAVADARRLGCTVLLANGDLSNAAETAALRECRSTLDSFGTLGLDPRRRDDLIRPGDAPRYFVTRGNHDRIRDLGAHRGLVDRFEEHFHAGFERGTQHFSVAVGTAKARYRFVGLDSNDGVSTGVLRDSELAYLEAELGRGDVTIPLFHHPASATASLTAIPPLGGGLPQDQARTFRELLGRHDNVAGVYAGHTHRTNLSRNVETGDVPYFEGGAVKEYPGGFTVVRLFEGGYMVNFHKTRSPDARAWSERSRGEYYGLAPMYLLGGLGERNWTYAIDARRRTRATGRQPGARPVGG</sequence>
<dbReference type="InterPro" id="IPR004843">
    <property type="entry name" value="Calcineurin-like_PHP"/>
</dbReference>
<dbReference type="Proteomes" id="UP001501495">
    <property type="component" value="Unassembled WGS sequence"/>
</dbReference>
<dbReference type="PROSITE" id="PS51318">
    <property type="entry name" value="TAT"/>
    <property type="match status" value="1"/>
</dbReference>
<dbReference type="RefSeq" id="WP_344733504.1">
    <property type="nucleotide sequence ID" value="NZ_BAAAZH010000014.1"/>
</dbReference>
<accession>A0ABP7XJK3</accession>
<comment type="caution">
    <text evidence="4">The sequence shown here is derived from an EMBL/GenBank/DDBJ whole genome shotgun (WGS) entry which is preliminary data.</text>
</comment>
<evidence type="ECO:0000259" key="3">
    <source>
        <dbReference type="Pfam" id="PF00149"/>
    </source>
</evidence>
<keyword evidence="1 2" id="KW-0732">Signal</keyword>
<evidence type="ECO:0000256" key="1">
    <source>
        <dbReference type="ARBA" id="ARBA00022729"/>
    </source>
</evidence>
<organism evidence="4 5">
    <name type="scientific">Nocardioides fonticola</name>
    <dbReference type="NCBI Taxonomy" id="450363"/>
    <lineage>
        <taxon>Bacteria</taxon>
        <taxon>Bacillati</taxon>
        <taxon>Actinomycetota</taxon>
        <taxon>Actinomycetes</taxon>
        <taxon>Propionibacteriales</taxon>
        <taxon>Nocardioidaceae</taxon>
        <taxon>Nocardioides</taxon>
    </lineage>
</organism>
<dbReference type="SUPFAM" id="SSF56300">
    <property type="entry name" value="Metallo-dependent phosphatases"/>
    <property type="match status" value="1"/>
</dbReference>
<protein>
    <recommendedName>
        <fullName evidence="3">Calcineurin-like phosphoesterase domain-containing protein</fullName>
    </recommendedName>
</protein>
<feature type="chain" id="PRO_5045904869" description="Calcineurin-like phosphoesterase domain-containing protein" evidence="2">
    <location>
        <begin position="36"/>
        <end position="508"/>
    </location>
</feature>
<evidence type="ECO:0000313" key="4">
    <source>
        <dbReference type="EMBL" id="GAA4119827.1"/>
    </source>
</evidence>
<name>A0ABP7XJK3_9ACTN</name>
<dbReference type="SUPFAM" id="SSF49363">
    <property type="entry name" value="Purple acid phosphatase, N-terminal domain"/>
    <property type="match status" value="1"/>
</dbReference>
<evidence type="ECO:0000313" key="5">
    <source>
        <dbReference type="Proteomes" id="UP001501495"/>
    </source>
</evidence>
<dbReference type="Pfam" id="PF00149">
    <property type="entry name" value="Metallophos"/>
    <property type="match status" value="1"/>
</dbReference>
<dbReference type="EMBL" id="BAAAZH010000014">
    <property type="protein sequence ID" value="GAA4119827.1"/>
    <property type="molecule type" value="Genomic_DNA"/>
</dbReference>
<gene>
    <name evidence="4" type="ORF">GCM10022215_22760</name>
</gene>
<feature type="signal peptide" evidence="2">
    <location>
        <begin position="1"/>
        <end position="35"/>
    </location>
</feature>
<dbReference type="Gene3D" id="3.60.21.10">
    <property type="match status" value="1"/>
</dbReference>
<proteinExistence type="predicted"/>
<feature type="domain" description="Calcineurin-like phosphoesterase" evidence="3">
    <location>
        <begin position="166"/>
        <end position="407"/>
    </location>
</feature>
<dbReference type="InterPro" id="IPR029052">
    <property type="entry name" value="Metallo-depent_PP-like"/>
</dbReference>
<dbReference type="InterPro" id="IPR006311">
    <property type="entry name" value="TAT_signal"/>
</dbReference>
<reference evidence="5" key="1">
    <citation type="journal article" date="2019" name="Int. J. Syst. Evol. Microbiol.">
        <title>The Global Catalogue of Microorganisms (GCM) 10K type strain sequencing project: providing services to taxonomists for standard genome sequencing and annotation.</title>
        <authorList>
            <consortium name="The Broad Institute Genomics Platform"/>
            <consortium name="The Broad Institute Genome Sequencing Center for Infectious Disease"/>
            <person name="Wu L."/>
            <person name="Ma J."/>
        </authorList>
    </citation>
    <scope>NUCLEOTIDE SEQUENCE [LARGE SCALE GENOMIC DNA]</scope>
    <source>
        <strain evidence="5">JCM 16703</strain>
    </source>
</reference>
<dbReference type="InterPro" id="IPR008963">
    <property type="entry name" value="Purple_acid_Pase-like_N"/>
</dbReference>
<evidence type="ECO:0000256" key="2">
    <source>
        <dbReference type="SAM" id="SignalP"/>
    </source>
</evidence>